<dbReference type="GO" id="GO:0030246">
    <property type="term" value="F:carbohydrate binding"/>
    <property type="evidence" value="ECO:0007669"/>
    <property type="project" value="InterPro"/>
</dbReference>
<evidence type="ECO:0000259" key="2">
    <source>
        <dbReference type="Pfam" id="PF25183"/>
    </source>
</evidence>
<name>A0A2Z5FYZ7_9BACT</name>
<accession>A0A2Z5FYZ7</accession>
<dbReference type="RefSeq" id="WP_114207405.1">
    <property type="nucleotide sequence ID" value="NZ_CP030840.1"/>
</dbReference>
<proteinExistence type="predicted"/>
<dbReference type="Gene3D" id="2.60.40.1120">
    <property type="entry name" value="Carboxypeptidase-like, regulatory domain"/>
    <property type="match status" value="1"/>
</dbReference>
<evidence type="ECO:0000256" key="1">
    <source>
        <dbReference type="SAM" id="SignalP"/>
    </source>
</evidence>
<feature type="domain" description="TonB-dependent transporter Oar-like beta-barrel" evidence="2">
    <location>
        <begin position="253"/>
        <end position="1167"/>
    </location>
</feature>
<dbReference type="SUPFAM" id="SSF56935">
    <property type="entry name" value="Porins"/>
    <property type="match status" value="1"/>
</dbReference>
<dbReference type="InterPro" id="IPR013784">
    <property type="entry name" value="Carb-bd-like_fold"/>
</dbReference>
<feature type="chain" id="PRO_5016356050" evidence="1">
    <location>
        <begin position="29"/>
        <end position="1183"/>
    </location>
</feature>
<evidence type="ECO:0000313" key="4">
    <source>
        <dbReference type="Proteomes" id="UP000253606"/>
    </source>
</evidence>
<keyword evidence="4" id="KW-1185">Reference proteome</keyword>
<dbReference type="AlphaFoldDB" id="A0A2Z5FYZ7"/>
<dbReference type="InterPro" id="IPR057601">
    <property type="entry name" value="Oar-like_b-barrel"/>
</dbReference>
<protein>
    <submittedName>
        <fullName evidence="3">Oar protein</fullName>
    </submittedName>
</protein>
<gene>
    <name evidence="3" type="ORF">ACPOL_2781</name>
</gene>
<sequence length="1183" mass="126791">MQISMTRLRVIMLVIALGLVNSASLIFAQGTNGSLTGQVTDPAGAAVSGVSVTLTNVDTSYPQVGTTDSSGVYFFKLVPPGNYALRIAATGFAQYMQTGIVIQANANATQNVQLKVGSTGAMVSVDADAELINTTTSELGITINQQSVTELPLNGRDPSTLALLAPGIVDAGKAGVYSSQNGVSFPNESAASTNGGRNGSTYYMLDGVSNMDTYLGSNSPTPNPDAIQEFRLISNNFSSVYGFSTGGVVSIATRSGTNDWHGGLFEFLRNQGFNARNWSNHQLDPLKQNQFGGYVGGPVLKNKLFFFFNYQGTRANFGAGASNNQTTTPTVQMLNGDFSGLVDYAVANNSSCGPGYAGPRTLSCGWLNGPFQFANGKPNQLIGSLDPVAVAFTNDGLPGHTSPAMGTAPPSGPVQNLAGQMFYSSAGVKNNLNQYTARGDYDLSKSQRLTVRSFIDRFVQPSSVTPGNVLSVLNLTNWSETYGEHMWYFNEIAQHTWTVNPSTVNTITVLWTQQSAHNGAQVTDHSGKPLCWSEFIKINEPSCYMEGAVFGGANGGWTNPGDEVRTTVGFTDTLIKTVGRHNISVGMELKHQRAVEDAQSYPANPIIGFGGGYTGNGEADWLLGYMSSFEQGAGELADIQGWQIEPYVNDEFRVKPGLTLTLGLRWAPDIAPVSVGGRGAAFVPDQQSTRFAAAPLGLVFPGDRGVNNALRPSDYNFFEPRIGVAFQPAFLPHTVLHAAFGLFSGPVNYSNYNHAVDIAPFAPAFAPAPPSNVPICSSGGVTAACTPNTGQVISGYNNFHDPWATSSFGTNGVSPFPPFATIGYVPPANSPIATPVYLQASFSRNFKGSMTEAWNASVEQQLSNVMTMRVAYVGSESYHQSYVQDNNFAGYSYCTSYTNPTCPPPASAPRPVAPYASYTGILEYDSNATANYNSLQLFVERRMAHGLQAQSSFTWQKTMDVASFADLAVTQSGLNNPRNLRYSHGISNASIPLNWVFNFIYRTPDLRGQTLLLREALGGWQISPIGTWQSGSPFSIGSGSSQAAYGEPGYGGGCLQFCSGDRADRVPGVPLNVRRGGRANWINQYFNPAAFVTRHDGTFGNSQRNIMYNPPGFNVDAALSKNWSIQERYQLQFRFEFFNAFNHPIMGGPDTSPTDSTYTQVNSGQGSVVNVSRVGQAGLKFSF</sequence>
<feature type="signal peptide" evidence="1">
    <location>
        <begin position="1"/>
        <end position="28"/>
    </location>
</feature>
<dbReference type="OrthoDB" id="97893at2"/>
<keyword evidence="1" id="KW-0732">Signal</keyword>
<reference evidence="3 4" key="1">
    <citation type="journal article" date="2018" name="Front. Microbiol.">
        <title>Hydrolytic Capabilities as a Key to Environmental Success: Chitinolytic and Cellulolytic Acidobacteria From Acidic Sub-arctic Soils and Boreal Peatlands.</title>
        <authorList>
            <person name="Belova S.E."/>
            <person name="Ravin N.V."/>
            <person name="Pankratov T.A."/>
            <person name="Rakitin A.L."/>
            <person name="Ivanova A.A."/>
            <person name="Beletsky A.V."/>
            <person name="Mardanov A.V."/>
            <person name="Sinninghe Damste J.S."/>
            <person name="Dedysh S.N."/>
        </authorList>
    </citation>
    <scope>NUCLEOTIDE SEQUENCE [LARGE SCALE GENOMIC DNA]</scope>
    <source>
        <strain evidence="3 4">SBC82</strain>
    </source>
</reference>
<organism evidence="3 4">
    <name type="scientific">Acidisarcina polymorpha</name>
    <dbReference type="NCBI Taxonomy" id="2211140"/>
    <lineage>
        <taxon>Bacteria</taxon>
        <taxon>Pseudomonadati</taxon>
        <taxon>Acidobacteriota</taxon>
        <taxon>Terriglobia</taxon>
        <taxon>Terriglobales</taxon>
        <taxon>Acidobacteriaceae</taxon>
        <taxon>Acidisarcina</taxon>
    </lineage>
</organism>
<dbReference type="KEGG" id="abas:ACPOL_2781"/>
<dbReference type="EMBL" id="CP030840">
    <property type="protein sequence ID" value="AXC12089.1"/>
    <property type="molecule type" value="Genomic_DNA"/>
</dbReference>
<dbReference type="Pfam" id="PF13620">
    <property type="entry name" value="CarboxypepD_reg"/>
    <property type="match status" value="1"/>
</dbReference>
<dbReference type="SUPFAM" id="SSF49452">
    <property type="entry name" value="Starch-binding domain-like"/>
    <property type="match status" value="1"/>
</dbReference>
<dbReference type="Proteomes" id="UP000253606">
    <property type="component" value="Chromosome"/>
</dbReference>
<evidence type="ECO:0000313" key="3">
    <source>
        <dbReference type="EMBL" id="AXC12089.1"/>
    </source>
</evidence>
<dbReference type="Pfam" id="PF25183">
    <property type="entry name" value="OMP_b-brl_4"/>
    <property type="match status" value="1"/>
</dbReference>